<accession>A0A8H7P0H0</accession>
<reference evidence="3" key="2">
    <citation type="journal article" name="Front. Microbiol.">
        <title>Degradative Capacity of Two Strains of Rhodonia placenta: From Phenotype to Genotype.</title>
        <authorList>
            <person name="Kolle M."/>
            <person name="Horta M.A.C."/>
            <person name="Nowrousian M."/>
            <person name="Ohm R.A."/>
            <person name="Benz J.P."/>
            <person name="Pilgard A."/>
        </authorList>
    </citation>
    <scope>NUCLEOTIDE SEQUENCE</scope>
    <source>
        <strain evidence="3">FPRL280</strain>
    </source>
</reference>
<name>A0A8H7P0H0_9APHY</name>
<dbReference type="InterPro" id="IPR044861">
    <property type="entry name" value="IPNS-like_FE2OG_OXY"/>
</dbReference>
<dbReference type="InterPro" id="IPR050231">
    <property type="entry name" value="Iron_ascorbate_oxido_reductase"/>
</dbReference>
<evidence type="ECO:0000313" key="3">
    <source>
        <dbReference type="EMBL" id="KAF9812467.1"/>
    </source>
</evidence>
<comment type="caution">
    <text evidence="3">The sequence shown here is derived from an EMBL/GenBank/DDBJ whole genome shotgun (WGS) entry which is preliminary data.</text>
</comment>
<protein>
    <recommendedName>
        <fullName evidence="2">Fe2OG dioxygenase domain-containing protein</fullName>
    </recommendedName>
</protein>
<feature type="compositionally biased region" description="Basic and acidic residues" evidence="1">
    <location>
        <begin position="137"/>
        <end position="154"/>
    </location>
</feature>
<dbReference type="InterPro" id="IPR027443">
    <property type="entry name" value="IPNS-like_sf"/>
</dbReference>
<dbReference type="Proteomes" id="UP000639403">
    <property type="component" value="Unassembled WGS sequence"/>
</dbReference>
<feature type="compositionally biased region" description="Basic residues" evidence="1">
    <location>
        <begin position="112"/>
        <end position="122"/>
    </location>
</feature>
<dbReference type="PANTHER" id="PTHR47990">
    <property type="entry name" value="2-OXOGLUTARATE (2OG) AND FE(II)-DEPENDENT OXYGENASE SUPERFAMILY PROTEIN-RELATED"/>
    <property type="match status" value="1"/>
</dbReference>
<evidence type="ECO:0000313" key="4">
    <source>
        <dbReference type="Proteomes" id="UP000639403"/>
    </source>
</evidence>
<feature type="domain" description="Fe2OG dioxygenase" evidence="2">
    <location>
        <begin position="1"/>
        <end position="95"/>
    </location>
</feature>
<sequence length="178" mass="19847">MPAGSPESKAAIGAHTDFGSLSFLHNRLGGLQVMVPGTQTWQYVKPLPGHAICNLGDAMSVFSGGILKSNLHRVVAPPKEQAKILRWSLNSSQGLETRLRYALSRMRARSSLRPWQRHQRGTSKREPLRENGSQGDARTRESRTGRAQRHGERAGEWSTNLTLLEIIRELQSGRVRTM</sequence>
<reference evidence="3" key="1">
    <citation type="submission" date="2020-11" db="EMBL/GenBank/DDBJ databases">
        <authorList>
            <person name="Koelle M."/>
            <person name="Horta M.A.C."/>
            <person name="Nowrousian M."/>
            <person name="Ohm R.A."/>
            <person name="Benz P."/>
            <person name="Pilgard A."/>
        </authorList>
    </citation>
    <scope>NUCLEOTIDE SEQUENCE</scope>
    <source>
        <strain evidence="3">FPRL280</strain>
    </source>
</reference>
<dbReference type="Gene3D" id="2.60.120.330">
    <property type="entry name" value="B-lactam Antibiotic, Isopenicillin N Synthase, Chain"/>
    <property type="match status" value="1"/>
</dbReference>
<dbReference type="PROSITE" id="PS51471">
    <property type="entry name" value="FE2OG_OXY"/>
    <property type="match status" value="1"/>
</dbReference>
<evidence type="ECO:0000259" key="2">
    <source>
        <dbReference type="PROSITE" id="PS51471"/>
    </source>
</evidence>
<evidence type="ECO:0000256" key="1">
    <source>
        <dbReference type="SAM" id="MobiDB-lite"/>
    </source>
</evidence>
<dbReference type="EMBL" id="JADOXO010000131">
    <property type="protein sequence ID" value="KAF9812467.1"/>
    <property type="molecule type" value="Genomic_DNA"/>
</dbReference>
<organism evidence="3 4">
    <name type="scientific">Rhodonia placenta</name>
    <dbReference type="NCBI Taxonomy" id="104341"/>
    <lineage>
        <taxon>Eukaryota</taxon>
        <taxon>Fungi</taxon>
        <taxon>Dikarya</taxon>
        <taxon>Basidiomycota</taxon>
        <taxon>Agaricomycotina</taxon>
        <taxon>Agaricomycetes</taxon>
        <taxon>Polyporales</taxon>
        <taxon>Adustoporiaceae</taxon>
        <taxon>Rhodonia</taxon>
    </lineage>
</organism>
<proteinExistence type="predicted"/>
<dbReference type="SUPFAM" id="SSF51197">
    <property type="entry name" value="Clavaminate synthase-like"/>
    <property type="match status" value="1"/>
</dbReference>
<gene>
    <name evidence="3" type="ORF">IEO21_06185</name>
</gene>
<dbReference type="InterPro" id="IPR005123">
    <property type="entry name" value="Oxoglu/Fe-dep_dioxygenase_dom"/>
</dbReference>
<dbReference type="Pfam" id="PF03171">
    <property type="entry name" value="2OG-FeII_Oxy"/>
    <property type="match status" value="1"/>
</dbReference>
<dbReference type="AlphaFoldDB" id="A0A8H7P0H0"/>
<feature type="region of interest" description="Disordered" evidence="1">
    <location>
        <begin position="112"/>
        <end position="154"/>
    </location>
</feature>